<feature type="compositionally biased region" description="Low complexity" evidence="1">
    <location>
        <begin position="10"/>
        <end position="30"/>
    </location>
</feature>
<protein>
    <submittedName>
        <fullName evidence="2">Uncharacterized protein</fullName>
    </submittedName>
</protein>
<gene>
    <name evidence="2" type="ORF">PXEA_LOCUS23233</name>
</gene>
<organism evidence="2 3">
    <name type="scientific">Protopolystoma xenopodis</name>
    <dbReference type="NCBI Taxonomy" id="117903"/>
    <lineage>
        <taxon>Eukaryota</taxon>
        <taxon>Metazoa</taxon>
        <taxon>Spiralia</taxon>
        <taxon>Lophotrochozoa</taxon>
        <taxon>Platyhelminthes</taxon>
        <taxon>Monogenea</taxon>
        <taxon>Polyopisthocotylea</taxon>
        <taxon>Polystomatidea</taxon>
        <taxon>Polystomatidae</taxon>
        <taxon>Protopolystoma</taxon>
    </lineage>
</organism>
<name>A0A3S5C1T3_9PLAT</name>
<dbReference type="EMBL" id="CAAALY010106308">
    <property type="protein sequence ID" value="VEL29793.1"/>
    <property type="molecule type" value="Genomic_DNA"/>
</dbReference>
<evidence type="ECO:0000313" key="2">
    <source>
        <dbReference type="EMBL" id="VEL29793.1"/>
    </source>
</evidence>
<keyword evidence="3" id="KW-1185">Reference proteome</keyword>
<sequence length="293" mass="28760">MAPRAGVLIPSSSSPPSDPSDPCDLPDPSDQSVPANGLGGLRKEGKSESGEALDLESFASTASSHAPSGHTGLNMVALRRLASASPSSASIEALPSSASSSTGSTAVLAAMAAAMAVAAATASGSLSSSSTGLRLESGQLANSMAGANSLSTMMATTAAFNELFAAAGAGSAGCSASLPSLGALLGLGLGPVELARLLEQPEAGPVWLSRESEGLRVRMTNEDKPTCQTLGRRPALRSSVAGPIETSACLQDRVGAGLSGQSDLGESTGVPMVAEMGVAGLMMPVPAGPNGRG</sequence>
<reference evidence="2" key="1">
    <citation type="submission" date="2018-11" db="EMBL/GenBank/DDBJ databases">
        <authorList>
            <consortium name="Pathogen Informatics"/>
        </authorList>
    </citation>
    <scope>NUCLEOTIDE SEQUENCE</scope>
</reference>
<accession>A0A3S5C1T3</accession>
<dbReference type="AlphaFoldDB" id="A0A3S5C1T3"/>
<proteinExistence type="predicted"/>
<feature type="region of interest" description="Disordered" evidence="1">
    <location>
        <begin position="1"/>
        <end position="71"/>
    </location>
</feature>
<evidence type="ECO:0000313" key="3">
    <source>
        <dbReference type="Proteomes" id="UP000784294"/>
    </source>
</evidence>
<evidence type="ECO:0000256" key="1">
    <source>
        <dbReference type="SAM" id="MobiDB-lite"/>
    </source>
</evidence>
<dbReference type="Proteomes" id="UP000784294">
    <property type="component" value="Unassembled WGS sequence"/>
</dbReference>
<comment type="caution">
    <text evidence="2">The sequence shown here is derived from an EMBL/GenBank/DDBJ whole genome shotgun (WGS) entry which is preliminary data.</text>
</comment>